<dbReference type="AlphaFoldDB" id="A0A1Q9C052"/>
<comment type="caution">
    <text evidence="1">The sequence shown here is derived from an EMBL/GenBank/DDBJ whole genome shotgun (WGS) entry which is preliminary data.</text>
</comment>
<evidence type="ECO:0000313" key="2">
    <source>
        <dbReference type="Proteomes" id="UP000186817"/>
    </source>
</evidence>
<name>A0A1Q9C052_SYMMI</name>
<organism evidence="1 2">
    <name type="scientific">Symbiodinium microadriaticum</name>
    <name type="common">Dinoflagellate</name>
    <name type="synonym">Zooxanthella microadriatica</name>
    <dbReference type="NCBI Taxonomy" id="2951"/>
    <lineage>
        <taxon>Eukaryota</taxon>
        <taxon>Sar</taxon>
        <taxon>Alveolata</taxon>
        <taxon>Dinophyceae</taxon>
        <taxon>Suessiales</taxon>
        <taxon>Symbiodiniaceae</taxon>
        <taxon>Symbiodinium</taxon>
    </lineage>
</organism>
<dbReference type="OrthoDB" id="407489at2759"/>
<sequence>MVEATSFPDCRFDFGLQFRPSLTSGRPFFMIMCLRPGMALPYNDQAIPDAKEARKQEVPAVLKADVSWLVEVLSHGLDLHELGRVGMTCRAMSRETQSLAFLRRLTTSWALRSPWVSFAVKFMEMPSNLRELNEWLVLQDQFSADYDDQEEEEGESNDKETPHVKIESVPNSWTDTLTGIQSCISTVFRRRFQ</sequence>
<protein>
    <submittedName>
        <fullName evidence="1">Uncharacterized protein</fullName>
    </submittedName>
</protein>
<evidence type="ECO:0000313" key="1">
    <source>
        <dbReference type="EMBL" id="OLP76293.1"/>
    </source>
</evidence>
<accession>A0A1Q9C052</accession>
<gene>
    <name evidence="1" type="ORF">AK812_SmicGene43791</name>
</gene>
<reference evidence="1 2" key="1">
    <citation type="submission" date="2016-02" db="EMBL/GenBank/DDBJ databases">
        <title>Genome analysis of coral dinoflagellate symbionts highlights evolutionary adaptations to a symbiotic lifestyle.</title>
        <authorList>
            <person name="Aranda M."/>
            <person name="Li Y."/>
            <person name="Liew Y.J."/>
            <person name="Baumgarten S."/>
            <person name="Simakov O."/>
            <person name="Wilson M."/>
            <person name="Piel J."/>
            <person name="Ashoor H."/>
            <person name="Bougouffa S."/>
            <person name="Bajic V.B."/>
            <person name="Ryu T."/>
            <person name="Ravasi T."/>
            <person name="Bayer T."/>
            <person name="Micklem G."/>
            <person name="Kim H."/>
            <person name="Bhak J."/>
            <person name="Lajeunesse T.C."/>
            <person name="Voolstra C.R."/>
        </authorList>
    </citation>
    <scope>NUCLEOTIDE SEQUENCE [LARGE SCALE GENOMIC DNA]</scope>
    <source>
        <strain evidence="1 2">CCMP2467</strain>
    </source>
</reference>
<proteinExistence type="predicted"/>
<keyword evidence="2" id="KW-1185">Reference proteome</keyword>
<dbReference type="EMBL" id="LSRX01002070">
    <property type="protein sequence ID" value="OLP76293.1"/>
    <property type="molecule type" value="Genomic_DNA"/>
</dbReference>
<dbReference type="Proteomes" id="UP000186817">
    <property type="component" value="Unassembled WGS sequence"/>
</dbReference>